<keyword evidence="3" id="KW-1185">Reference proteome</keyword>
<organism evidence="2 3">
    <name type="scientific">Mycena venus</name>
    <dbReference type="NCBI Taxonomy" id="2733690"/>
    <lineage>
        <taxon>Eukaryota</taxon>
        <taxon>Fungi</taxon>
        <taxon>Dikarya</taxon>
        <taxon>Basidiomycota</taxon>
        <taxon>Agaricomycotina</taxon>
        <taxon>Agaricomycetes</taxon>
        <taxon>Agaricomycetidae</taxon>
        <taxon>Agaricales</taxon>
        <taxon>Marasmiineae</taxon>
        <taxon>Mycenaceae</taxon>
        <taxon>Mycena</taxon>
    </lineage>
</organism>
<protein>
    <submittedName>
        <fullName evidence="2">Uncharacterized protein</fullName>
    </submittedName>
</protein>
<evidence type="ECO:0000313" key="2">
    <source>
        <dbReference type="EMBL" id="KAF7368181.1"/>
    </source>
</evidence>
<name>A0A8H6Z1J2_9AGAR</name>
<dbReference type="OrthoDB" id="2755811at2759"/>
<sequence length="331" mass="36486">MVAPKHHKFGPEQCRLASHWGIRPEESQESLAAAREMADVTAKMGISLVPKDIHLNVDGKVKRERKPKVTNADLPFPANSYSADLKFWQSTFVPELMDWVATNDDPFAANAHPDFHTVVSNLWKTYYTAYKITDAVYTQAAAAVRNWRSKFGKIGLKAVAVSLETLPTIESRADYVANELLDSSFVYENKEDETGAYRSELILRIFAAHLQVVLKTDIWYGHPVGAMAISCAAAERALQMHKTGACSSDGIKRKGKRSAHSFVAVPWAARAKAYLPGIQKLSTNKWSKIIAMSKPFINSAAQITIDDTDGDESGADSRGLINISDDSDVEA</sequence>
<evidence type="ECO:0000256" key="1">
    <source>
        <dbReference type="SAM" id="MobiDB-lite"/>
    </source>
</evidence>
<dbReference type="Proteomes" id="UP000620124">
    <property type="component" value="Unassembled WGS sequence"/>
</dbReference>
<dbReference type="AlphaFoldDB" id="A0A8H6Z1J2"/>
<feature type="region of interest" description="Disordered" evidence="1">
    <location>
        <begin position="308"/>
        <end position="331"/>
    </location>
</feature>
<comment type="caution">
    <text evidence="2">The sequence shown here is derived from an EMBL/GenBank/DDBJ whole genome shotgun (WGS) entry which is preliminary data.</text>
</comment>
<evidence type="ECO:0000313" key="3">
    <source>
        <dbReference type="Proteomes" id="UP000620124"/>
    </source>
</evidence>
<proteinExistence type="predicted"/>
<gene>
    <name evidence="2" type="ORF">MVEN_00137200</name>
</gene>
<dbReference type="EMBL" id="JACAZI010000002">
    <property type="protein sequence ID" value="KAF7368181.1"/>
    <property type="molecule type" value="Genomic_DNA"/>
</dbReference>
<reference evidence="2" key="1">
    <citation type="submission" date="2020-05" db="EMBL/GenBank/DDBJ databases">
        <title>Mycena genomes resolve the evolution of fungal bioluminescence.</title>
        <authorList>
            <person name="Tsai I.J."/>
        </authorList>
    </citation>
    <scope>NUCLEOTIDE SEQUENCE</scope>
    <source>
        <strain evidence="2">CCC161011</strain>
    </source>
</reference>
<accession>A0A8H6Z1J2</accession>